<comment type="caution">
    <text evidence="2">The sequence shown here is derived from an EMBL/GenBank/DDBJ whole genome shotgun (WGS) entry which is preliminary data.</text>
</comment>
<dbReference type="EMBL" id="NIVC01001441">
    <property type="protein sequence ID" value="PAA67936.1"/>
    <property type="molecule type" value="Genomic_DNA"/>
</dbReference>
<protein>
    <submittedName>
        <fullName evidence="2">Uncharacterized protein</fullName>
    </submittedName>
</protein>
<accession>A0A267F2J9</accession>
<feature type="compositionally biased region" description="Basic and acidic residues" evidence="1">
    <location>
        <begin position="344"/>
        <end position="354"/>
    </location>
</feature>
<evidence type="ECO:0000256" key="1">
    <source>
        <dbReference type="SAM" id="MobiDB-lite"/>
    </source>
</evidence>
<feature type="compositionally biased region" description="Basic and acidic residues" evidence="1">
    <location>
        <begin position="286"/>
        <end position="296"/>
    </location>
</feature>
<organism evidence="2 3">
    <name type="scientific">Macrostomum lignano</name>
    <dbReference type="NCBI Taxonomy" id="282301"/>
    <lineage>
        <taxon>Eukaryota</taxon>
        <taxon>Metazoa</taxon>
        <taxon>Spiralia</taxon>
        <taxon>Lophotrochozoa</taxon>
        <taxon>Platyhelminthes</taxon>
        <taxon>Rhabditophora</taxon>
        <taxon>Macrostomorpha</taxon>
        <taxon>Macrostomida</taxon>
        <taxon>Macrostomidae</taxon>
        <taxon>Macrostomum</taxon>
    </lineage>
</organism>
<feature type="region of interest" description="Disordered" evidence="1">
    <location>
        <begin position="227"/>
        <end position="475"/>
    </location>
</feature>
<evidence type="ECO:0000313" key="2">
    <source>
        <dbReference type="EMBL" id="PAA67936.1"/>
    </source>
</evidence>
<feature type="region of interest" description="Disordered" evidence="1">
    <location>
        <begin position="31"/>
        <end position="60"/>
    </location>
</feature>
<dbReference type="Proteomes" id="UP000215902">
    <property type="component" value="Unassembled WGS sequence"/>
</dbReference>
<feature type="compositionally biased region" description="Basic residues" evidence="1">
    <location>
        <begin position="356"/>
        <end position="366"/>
    </location>
</feature>
<feature type="compositionally biased region" description="Gly residues" evidence="1">
    <location>
        <begin position="416"/>
        <end position="429"/>
    </location>
</feature>
<feature type="compositionally biased region" description="Pro residues" evidence="1">
    <location>
        <begin position="367"/>
        <end position="379"/>
    </location>
</feature>
<gene>
    <name evidence="2" type="ORF">BOX15_Mlig020557g1</name>
</gene>
<reference evidence="2 3" key="1">
    <citation type="submission" date="2017-06" db="EMBL/GenBank/DDBJ databases">
        <title>A platform for efficient transgenesis in Macrostomum lignano, a flatworm model organism for stem cell research.</title>
        <authorList>
            <person name="Berezikov E."/>
        </authorList>
    </citation>
    <scope>NUCLEOTIDE SEQUENCE [LARGE SCALE GENOMIC DNA]</scope>
    <source>
        <strain evidence="2">DV1</strain>
        <tissue evidence="2">Whole organism</tissue>
    </source>
</reference>
<proteinExistence type="predicted"/>
<feature type="compositionally biased region" description="Polar residues" evidence="1">
    <location>
        <begin position="165"/>
        <end position="176"/>
    </location>
</feature>
<feature type="compositionally biased region" description="Low complexity" evidence="1">
    <location>
        <begin position="274"/>
        <end position="285"/>
    </location>
</feature>
<feature type="compositionally biased region" description="Acidic residues" evidence="1">
    <location>
        <begin position="323"/>
        <end position="343"/>
    </location>
</feature>
<sequence>MSSSSKLPAPQHLSDEDRTLRHRASLADLAFDAQGSDRQQQLVRRSASSYRPLAPSHGGDLDVFLRDMRRWMGKHSLPPYNDEAKMAASAAQAGGGSANSMVALKRDSQLSQYRDLPDAPDSLGSSPTSSIVYLDKLRQESPLSPPEQFAFDPHSGRSGRAPHRSANSLRRYSTHSPPDEQRRASSRRPVSTAGAGHLVSPGHSYNLFKSANAHHLDRVFKRRSDYRTGRAESSGASAITLMPPVPAAEARNSRWDSSGSGQRRRSHRHRRAVGDSGPGYPSSSGRDYERQHDRRLPSGSVSLCDSSRRPRNRHEFETRYEAYSDEDNDGIGEDPASEDDITDEDARRLEEFLMLRRLRKQQKRRLSPPPPPPLRPPSPARSDYLWQLGSPTADYLRQPVSSRSPSPQPLMQPPHGRGGGGAGGGGSSSSGGIQDVFRKPMNPPPRAAVVAAASKRSRSPEPPNSAAAAKQGRYY</sequence>
<name>A0A267F2J9_9PLAT</name>
<feature type="compositionally biased region" description="Basic and acidic residues" evidence="1">
    <location>
        <begin position="313"/>
        <end position="322"/>
    </location>
</feature>
<evidence type="ECO:0000313" key="3">
    <source>
        <dbReference type="Proteomes" id="UP000215902"/>
    </source>
</evidence>
<feature type="compositionally biased region" description="Polar residues" evidence="1">
    <location>
        <begin position="36"/>
        <end position="49"/>
    </location>
</feature>
<keyword evidence="3" id="KW-1185">Reference proteome</keyword>
<feature type="region of interest" description="Disordered" evidence="1">
    <location>
        <begin position="142"/>
        <end position="200"/>
    </location>
</feature>
<dbReference type="AlphaFoldDB" id="A0A267F2J9"/>
<feature type="compositionally biased region" description="Basic residues" evidence="1">
    <location>
        <begin position="262"/>
        <end position="271"/>
    </location>
</feature>